<dbReference type="InterPro" id="IPR000299">
    <property type="entry name" value="FERM_domain"/>
</dbReference>
<feature type="region of interest" description="Disordered" evidence="2">
    <location>
        <begin position="375"/>
        <end position="396"/>
    </location>
</feature>
<dbReference type="Pfam" id="PF00373">
    <property type="entry name" value="FERM_M"/>
    <property type="match status" value="1"/>
</dbReference>
<dbReference type="InterPro" id="IPR051594">
    <property type="entry name" value="KRIT1/FRMD8"/>
</dbReference>
<dbReference type="Pfam" id="PF24522">
    <property type="entry name" value="KRIT1_FRMD8_FERM_C"/>
    <property type="match status" value="1"/>
</dbReference>
<evidence type="ECO:0000259" key="3">
    <source>
        <dbReference type="PROSITE" id="PS50057"/>
    </source>
</evidence>
<dbReference type="EMBL" id="JAHFZB010000057">
    <property type="protein sequence ID" value="KAK6466413.1"/>
    <property type="molecule type" value="Genomic_DNA"/>
</dbReference>
<dbReference type="InterPro" id="IPR014352">
    <property type="entry name" value="FERM/acyl-CoA-bd_prot_sf"/>
</dbReference>
<dbReference type="InterPro" id="IPR019748">
    <property type="entry name" value="FERM_central"/>
</dbReference>
<dbReference type="InterPro" id="IPR035963">
    <property type="entry name" value="FERM_2"/>
</dbReference>
<dbReference type="PANTHER" id="PTHR13283">
    <property type="entry name" value="KREV INTERACTION TRAPPED 1-RELATED"/>
    <property type="match status" value="1"/>
</dbReference>
<name>A0ABR0Y1W9_HUSHU</name>
<dbReference type="Gene3D" id="1.20.80.10">
    <property type="match status" value="1"/>
</dbReference>
<feature type="region of interest" description="Disordered" evidence="2">
    <location>
        <begin position="1"/>
        <end position="21"/>
    </location>
</feature>
<dbReference type="Gene3D" id="2.30.29.30">
    <property type="entry name" value="Pleckstrin-homology domain (PH domain)/Phosphotyrosine-binding domain (PTB)"/>
    <property type="match status" value="1"/>
</dbReference>
<keyword evidence="5" id="KW-1185">Reference proteome</keyword>
<comment type="caution">
    <text evidence="4">The sequence shown here is derived from an EMBL/GenBank/DDBJ whole genome shotgun (WGS) entry which is preliminary data.</text>
</comment>
<evidence type="ECO:0000313" key="5">
    <source>
        <dbReference type="Proteomes" id="UP001369086"/>
    </source>
</evidence>
<evidence type="ECO:0000256" key="2">
    <source>
        <dbReference type="SAM" id="MobiDB-lite"/>
    </source>
</evidence>
<dbReference type="PANTHER" id="PTHR13283:SF10">
    <property type="entry name" value="FERM DOMAIN-CONTAINING PROTEIN 8"/>
    <property type="match status" value="1"/>
</dbReference>
<gene>
    <name evidence="4" type="ORF">HHUSO_G36468</name>
</gene>
<protein>
    <recommendedName>
        <fullName evidence="1">FERM domain-containing protein 8</fullName>
    </recommendedName>
</protein>
<organism evidence="4 5">
    <name type="scientific">Huso huso</name>
    <name type="common">Beluga</name>
    <name type="synonym">Acipenser huso</name>
    <dbReference type="NCBI Taxonomy" id="61971"/>
    <lineage>
        <taxon>Eukaryota</taxon>
        <taxon>Metazoa</taxon>
        <taxon>Chordata</taxon>
        <taxon>Craniata</taxon>
        <taxon>Vertebrata</taxon>
        <taxon>Euteleostomi</taxon>
        <taxon>Actinopterygii</taxon>
        <taxon>Chondrostei</taxon>
        <taxon>Acipenseriformes</taxon>
        <taxon>Acipenseridae</taxon>
        <taxon>Huso</taxon>
    </lineage>
</organism>
<dbReference type="InterPro" id="IPR011993">
    <property type="entry name" value="PH-like_dom_sf"/>
</dbReference>
<dbReference type="CDD" id="cd14473">
    <property type="entry name" value="FERM_B-lobe"/>
    <property type="match status" value="1"/>
</dbReference>
<dbReference type="SUPFAM" id="SSF47031">
    <property type="entry name" value="Second domain of FERM"/>
    <property type="match status" value="1"/>
</dbReference>
<feature type="region of interest" description="Disordered" evidence="2">
    <location>
        <begin position="430"/>
        <end position="460"/>
    </location>
</feature>
<evidence type="ECO:0000313" key="4">
    <source>
        <dbReference type="EMBL" id="KAK6466413.1"/>
    </source>
</evidence>
<sequence length="460" mass="50915">MEGSDSGSPADPSEVSQRDSVSSAGARARCVLIYLVNDTAVQLTVESLSSITVLDLGRMVREALQLPETSADVFTLWLVSPLLELQLKSRHQPYKVCRQWQDLLYRFTECREEEITHDEPFVQFRRNVFFPKAKELLIEEEGVLRLLYEEAKCNILEGRYPCDPQDCESLGALSCRVELGRCEGEEQCATVSSKLGSFLPPHLCGRGAGGLLSVLRGGRGGRGGERLLQAYRSLPEHSGCSEEEQIKRHLQSYLSLCHHLPYYGCAMFSGQIDKPAQGLLQRGGRKSVSVGISLEGVYIIDTKEKHVLLGLGFSELSWEHSYPEEGGDAHILWLEFDGEEAGTPVNKLLKIYSKQAELMSGLIEFCVELGAPQGDEAGDVTATQEPPGRGRGLEKRGKLRRQTSVVCNRIENLSTINYVEEGEKIKRVKPKRAASFFSRQPPSGSASYTSVQVTDSLEQG</sequence>
<dbReference type="Gene3D" id="3.10.20.90">
    <property type="entry name" value="Phosphatidylinositol 3-kinase Catalytic Subunit, Chain A, domain 1"/>
    <property type="match status" value="1"/>
</dbReference>
<reference evidence="4 5" key="1">
    <citation type="submission" date="2021-05" db="EMBL/GenBank/DDBJ databases">
        <authorList>
            <person name="Zahm M."/>
            <person name="Klopp C."/>
            <person name="Cabau C."/>
            <person name="Kuhl H."/>
            <person name="Suciu R."/>
            <person name="Ciorpac M."/>
            <person name="Holostenco D."/>
            <person name="Gessner J."/>
            <person name="Wuertz S."/>
            <person name="Hohne C."/>
            <person name="Stock M."/>
            <person name="Gislard M."/>
            <person name="Lluch J."/>
            <person name="Milhes M."/>
            <person name="Lampietro C."/>
            <person name="Lopez Roques C."/>
            <person name="Donnadieu C."/>
            <person name="Du K."/>
            <person name="Schartl M."/>
            <person name="Guiguen Y."/>
        </authorList>
    </citation>
    <scope>NUCLEOTIDE SEQUENCE [LARGE SCALE GENOMIC DNA]</scope>
    <source>
        <strain evidence="4">Hh-F2</strain>
        <tissue evidence="4">Blood</tissue>
    </source>
</reference>
<feature type="domain" description="FERM" evidence="3">
    <location>
        <begin position="29"/>
        <end position="374"/>
    </location>
</feature>
<dbReference type="SMART" id="SM00295">
    <property type="entry name" value="B41"/>
    <property type="match status" value="1"/>
</dbReference>
<proteinExistence type="predicted"/>
<dbReference type="InterPro" id="IPR057096">
    <property type="entry name" value="KRIT1_FRMD8_FERM_C"/>
</dbReference>
<dbReference type="Proteomes" id="UP001369086">
    <property type="component" value="Unassembled WGS sequence"/>
</dbReference>
<dbReference type="PROSITE" id="PS50057">
    <property type="entry name" value="FERM_3"/>
    <property type="match status" value="1"/>
</dbReference>
<dbReference type="InterPro" id="IPR019749">
    <property type="entry name" value="Band_41_domain"/>
</dbReference>
<feature type="compositionally biased region" description="Polar residues" evidence="2">
    <location>
        <begin position="437"/>
        <end position="460"/>
    </location>
</feature>
<evidence type="ECO:0000256" key="1">
    <source>
        <dbReference type="ARBA" id="ARBA00039547"/>
    </source>
</evidence>
<accession>A0ABR0Y1W9</accession>